<sequence>MKHDKSISLLIAQLVIMIALVIMDFMNQPHGIFRGVLFTALFVITAILLSMRFQFMTKVKGAVTALKRAIAGNVNTRLLANDEPLFNEVIFSINELIEQLDKVQVQTIKSEAARKSLLSNISHDIRTPLTSIIGYVDALKDDIAASREERQEYVDIISKKASALKDLIDEIFHLAKLDADEVPLQPEVLDFAEITREAVIEFLPELTKVNMELNASILEEKCLVTAERLSLLRIINNIIKNAVQYGQDGQVLGIELTEHTTVYQLSIWDKGAGIPEDELTKVFERMYRTERSRNPLHGGSGLGLAIAKALVEKNGGRIWAESNPGVKTSFSFTIPKQL</sequence>
<dbReference type="EC" id="2.7.13.3" evidence="3"/>
<dbReference type="PANTHER" id="PTHR45453:SF1">
    <property type="entry name" value="PHOSPHATE REGULON SENSOR PROTEIN PHOR"/>
    <property type="match status" value="1"/>
</dbReference>
<keyword evidence="5" id="KW-0808">Transferase</keyword>
<dbReference type="Pfam" id="PF02518">
    <property type="entry name" value="HATPase_c"/>
    <property type="match status" value="1"/>
</dbReference>
<keyword evidence="10" id="KW-0812">Transmembrane</keyword>
<dbReference type="GO" id="GO:0016301">
    <property type="term" value="F:kinase activity"/>
    <property type="evidence" value="ECO:0007669"/>
    <property type="project" value="UniProtKB-KW"/>
</dbReference>
<evidence type="ECO:0000256" key="9">
    <source>
        <dbReference type="ARBA" id="ARBA00023012"/>
    </source>
</evidence>
<evidence type="ECO:0000256" key="6">
    <source>
        <dbReference type="ARBA" id="ARBA00022741"/>
    </source>
</evidence>
<dbReference type="CDD" id="cd00082">
    <property type="entry name" value="HisKA"/>
    <property type="match status" value="1"/>
</dbReference>
<feature type="transmembrane region" description="Helical" evidence="10">
    <location>
        <begin position="32"/>
        <end position="51"/>
    </location>
</feature>
<keyword evidence="10" id="KW-1133">Transmembrane helix</keyword>
<comment type="caution">
    <text evidence="12">The sequence shown here is derived from an EMBL/GenBank/DDBJ whole genome shotgun (WGS) entry which is preliminary data.</text>
</comment>
<gene>
    <name evidence="12" type="ORF">LQV63_28605</name>
</gene>
<dbReference type="Pfam" id="PF00512">
    <property type="entry name" value="HisKA"/>
    <property type="match status" value="1"/>
</dbReference>
<dbReference type="Proteomes" id="UP001199916">
    <property type="component" value="Unassembled WGS sequence"/>
</dbReference>
<accession>A0ABS8YS27</accession>
<evidence type="ECO:0000256" key="2">
    <source>
        <dbReference type="ARBA" id="ARBA00004370"/>
    </source>
</evidence>
<evidence type="ECO:0000256" key="3">
    <source>
        <dbReference type="ARBA" id="ARBA00012438"/>
    </source>
</evidence>
<keyword evidence="10" id="KW-0472">Membrane</keyword>
<evidence type="ECO:0000259" key="11">
    <source>
        <dbReference type="PROSITE" id="PS50109"/>
    </source>
</evidence>
<dbReference type="InterPro" id="IPR036097">
    <property type="entry name" value="HisK_dim/P_sf"/>
</dbReference>
<reference evidence="12 13" key="1">
    <citation type="submission" date="2021-11" db="EMBL/GenBank/DDBJ databases">
        <title>Draft genome sequence of Paenibacillus profundus YoMME, a new Gram-positive bacteria with exoelectrogenic properties.</title>
        <authorList>
            <person name="Hubenova Y."/>
            <person name="Hubenova E."/>
            <person name="Manasiev Y."/>
            <person name="Peykov S."/>
            <person name="Mitov M."/>
        </authorList>
    </citation>
    <scope>NUCLEOTIDE SEQUENCE [LARGE SCALE GENOMIC DNA]</scope>
    <source>
        <strain evidence="12 13">YoMME</strain>
    </source>
</reference>
<comment type="catalytic activity">
    <reaction evidence="1">
        <text>ATP + protein L-histidine = ADP + protein N-phospho-L-histidine.</text>
        <dbReference type="EC" id="2.7.13.3"/>
    </reaction>
</comment>
<keyword evidence="4" id="KW-0597">Phosphoprotein</keyword>
<evidence type="ECO:0000256" key="7">
    <source>
        <dbReference type="ARBA" id="ARBA00022777"/>
    </source>
</evidence>
<dbReference type="InterPro" id="IPR036890">
    <property type="entry name" value="HATPase_C_sf"/>
</dbReference>
<dbReference type="SMART" id="SM00387">
    <property type="entry name" value="HATPase_c"/>
    <property type="match status" value="1"/>
</dbReference>
<dbReference type="PRINTS" id="PR00344">
    <property type="entry name" value="BCTRLSENSOR"/>
</dbReference>
<dbReference type="RefSeq" id="WP_233699211.1">
    <property type="nucleotide sequence ID" value="NZ_JAJNBZ010000044.1"/>
</dbReference>
<dbReference type="SUPFAM" id="SSF47384">
    <property type="entry name" value="Homodimeric domain of signal transducing histidine kinase"/>
    <property type="match status" value="1"/>
</dbReference>
<keyword evidence="13" id="KW-1185">Reference proteome</keyword>
<dbReference type="InterPro" id="IPR004358">
    <property type="entry name" value="Sig_transdc_His_kin-like_C"/>
</dbReference>
<dbReference type="Gene3D" id="1.10.287.130">
    <property type="match status" value="1"/>
</dbReference>
<evidence type="ECO:0000313" key="13">
    <source>
        <dbReference type="Proteomes" id="UP001199916"/>
    </source>
</evidence>
<proteinExistence type="predicted"/>
<evidence type="ECO:0000256" key="4">
    <source>
        <dbReference type="ARBA" id="ARBA00022553"/>
    </source>
</evidence>
<dbReference type="InterPro" id="IPR003594">
    <property type="entry name" value="HATPase_dom"/>
</dbReference>
<name>A0ABS8YS27_9BACL</name>
<evidence type="ECO:0000313" key="12">
    <source>
        <dbReference type="EMBL" id="MCE5173228.1"/>
    </source>
</evidence>
<comment type="subcellular location">
    <subcellularLocation>
        <location evidence="2">Membrane</location>
    </subcellularLocation>
</comment>
<dbReference type="InterPro" id="IPR003661">
    <property type="entry name" value="HisK_dim/P_dom"/>
</dbReference>
<feature type="domain" description="Histidine kinase" evidence="11">
    <location>
        <begin position="120"/>
        <end position="338"/>
    </location>
</feature>
<keyword evidence="8" id="KW-0067">ATP-binding</keyword>
<evidence type="ECO:0000256" key="5">
    <source>
        <dbReference type="ARBA" id="ARBA00022679"/>
    </source>
</evidence>
<dbReference type="Gene3D" id="3.30.565.10">
    <property type="entry name" value="Histidine kinase-like ATPase, C-terminal domain"/>
    <property type="match status" value="1"/>
</dbReference>
<dbReference type="InterPro" id="IPR005467">
    <property type="entry name" value="His_kinase_dom"/>
</dbReference>
<dbReference type="InterPro" id="IPR050351">
    <property type="entry name" value="BphY/WalK/GraS-like"/>
</dbReference>
<evidence type="ECO:0000256" key="10">
    <source>
        <dbReference type="SAM" id="Phobius"/>
    </source>
</evidence>
<dbReference type="SMART" id="SM00388">
    <property type="entry name" value="HisKA"/>
    <property type="match status" value="1"/>
</dbReference>
<keyword evidence="7 12" id="KW-0418">Kinase</keyword>
<organism evidence="12 13">
    <name type="scientific">Paenibacillus profundus</name>
    <dbReference type="NCBI Taxonomy" id="1173085"/>
    <lineage>
        <taxon>Bacteria</taxon>
        <taxon>Bacillati</taxon>
        <taxon>Bacillota</taxon>
        <taxon>Bacilli</taxon>
        <taxon>Bacillales</taxon>
        <taxon>Paenibacillaceae</taxon>
        <taxon>Paenibacillus</taxon>
    </lineage>
</organism>
<evidence type="ECO:0000256" key="1">
    <source>
        <dbReference type="ARBA" id="ARBA00000085"/>
    </source>
</evidence>
<protein>
    <recommendedName>
        <fullName evidence="3">histidine kinase</fullName>
        <ecNumber evidence="3">2.7.13.3</ecNumber>
    </recommendedName>
</protein>
<keyword evidence="9" id="KW-0902">Two-component regulatory system</keyword>
<dbReference type="PANTHER" id="PTHR45453">
    <property type="entry name" value="PHOSPHATE REGULON SENSOR PROTEIN PHOR"/>
    <property type="match status" value="1"/>
</dbReference>
<dbReference type="SUPFAM" id="SSF55874">
    <property type="entry name" value="ATPase domain of HSP90 chaperone/DNA topoisomerase II/histidine kinase"/>
    <property type="match status" value="1"/>
</dbReference>
<evidence type="ECO:0000256" key="8">
    <source>
        <dbReference type="ARBA" id="ARBA00022840"/>
    </source>
</evidence>
<feature type="transmembrane region" description="Helical" evidence="10">
    <location>
        <begin position="7"/>
        <end position="26"/>
    </location>
</feature>
<dbReference type="PROSITE" id="PS50109">
    <property type="entry name" value="HIS_KIN"/>
    <property type="match status" value="1"/>
</dbReference>
<dbReference type="EMBL" id="JAJNBZ010000044">
    <property type="protein sequence ID" value="MCE5173228.1"/>
    <property type="molecule type" value="Genomic_DNA"/>
</dbReference>
<keyword evidence="6" id="KW-0547">Nucleotide-binding</keyword>